<sequence length="288" mass="30169">MCLKVFVSGDRAGVGKTTVCLGLLEYLVETLGAEKVAYIKPATQSEKGDLVSLYCEAKGVRHVGGSRAPLVFYPGLTRAVISGEARVSLAAIAAAVEAVCEGKSACVIDGVGYPAVGSCVGASNADVARACRAPVVIVGRAGVGGAIDAHCLNAALFEKAGVPILGAIFNMADSSGFYARDRIKLPLERYFAHSRPREVCYGIVPLFDALAGGRSSLELAERAANHVAAFVDFRALIKDAELDAFNRRRDNPSLSAAPRPLPVDHDAPGVRERIEATAKKVAPPPPRT</sequence>
<dbReference type="PANTHER" id="PTHR21343:SF10">
    <property type="entry name" value="DRTGG DOMAIN-CONTAINING PROTEIN"/>
    <property type="match status" value="1"/>
</dbReference>
<name>A0AAD7U6V2_9STRA</name>
<feature type="compositionally biased region" description="Basic and acidic residues" evidence="2">
    <location>
        <begin position="262"/>
        <end position="278"/>
    </location>
</feature>
<protein>
    <submittedName>
        <fullName evidence="3">Uncharacterized protein</fullName>
    </submittedName>
</protein>
<evidence type="ECO:0000256" key="1">
    <source>
        <dbReference type="ARBA" id="ARBA00022962"/>
    </source>
</evidence>
<dbReference type="Pfam" id="PF13500">
    <property type="entry name" value="AAA_26"/>
    <property type="match status" value="1"/>
</dbReference>
<dbReference type="InterPro" id="IPR027417">
    <property type="entry name" value="P-loop_NTPase"/>
</dbReference>
<dbReference type="PANTHER" id="PTHR21343">
    <property type="entry name" value="DETHIOBIOTIN SYNTHETASE"/>
    <property type="match status" value="1"/>
</dbReference>
<organism evidence="3 4">
    <name type="scientific">Chrysophaeum taylorii</name>
    <dbReference type="NCBI Taxonomy" id="2483200"/>
    <lineage>
        <taxon>Eukaryota</taxon>
        <taxon>Sar</taxon>
        <taxon>Stramenopiles</taxon>
        <taxon>Ochrophyta</taxon>
        <taxon>Pelagophyceae</taxon>
        <taxon>Pelagomonadales</taxon>
        <taxon>Pelagomonadaceae</taxon>
        <taxon>Chrysophaeum</taxon>
    </lineage>
</organism>
<evidence type="ECO:0000313" key="4">
    <source>
        <dbReference type="Proteomes" id="UP001230188"/>
    </source>
</evidence>
<evidence type="ECO:0000313" key="3">
    <source>
        <dbReference type="EMBL" id="KAJ8598148.1"/>
    </source>
</evidence>
<dbReference type="Proteomes" id="UP001230188">
    <property type="component" value="Unassembled WGS sequence"/>
</dbReference>
<reference evidence="3" key="1">
    <citation type="submission" date="2023-01" db="EMBL/GenBank/DDBJ databases">
        <title>Metagenome sequencing of chrysophaentin producing Chrysophaeum taylorii.</title>
        <authorList>
            <person name="Davison J."/>
            <person name="Bewley C."/>
        </authorList>
    </citation>
    <scope>NUCLEOTIDE SEQUENCE</scope>
    <source>
        <strain evidence="3">NIES-1699</strain>
    </source>
</reference>
<proteinExistence type="predicted"/>
<keyword evidence="4" id="KW-1185">Reference proteome</keyword>
<dbReference type="EMBL" id="JAQMWT010000686">
    <property type="protein sequence ID" value="KAJ8598148.1"/>
    <property type="molecule type" value="Genomic_DNA"/>
</dbReference>
<comment type="caution">
    <text evidence="3">The sequence shown here is derived from an EMBL/GenBank/DDBJ whole genome shotgun (WGS) entry which is preliminary data.</text>
</comment>
<dbReference type="CDD" id="cd03109">
    <property type="entry name" value="DTBS"/>
    <property type="match status" value="1"/>
</dbReference>
<dbReference type="SUPFAM" id="SSF52540">
    <property type="entry name" value="P-loop containing nucleoside triphosphate hydrolases"/>
    <property type="match status" value="1"/>
</dbReference>
<dbReference type="Gene3D" id="3.40.50.300">
    <property type="entry name" value="P-loop containing nucleotide triphosphate hydrolases"/>
    <property type="match status" value="1"/>
</dbReference>
<gene>
    <name evidence="3" type="ORF">CTAYLR_007425</name>
</gene>
<keyword evidence="1" id="KW-0315">Glutamine amidotransferase</keyword>
<accession>A0AAD7U6V2</accession>
<feature type="region of interest" description="Disordered" evidence="2">
    <location>
        <begin position="251"/>
        <end position="288"/>
    </location>
</feature>
<evidence type="ECO:0000256" key="2">
    <source>
        <dbReference type="SAM" id="MobiDB-lite"/>
    </source>
</evidence>
<dbReference type="AlphaFoldDB" id="A0AAD7U6V2"/>